<proteinExistence type="predicted"/>
<protein>
    <submittedName>
        <fullName evidence="2">Phosphatidate cytidylyltransferase</fullName>
    </submittedName>
</protein>
<dbReference type="EMBL" id="WWEO01000037">
    <property type="protein sequence ID" value="NCD68367.1"/>
    <property type="molecule type" value="Genomic_DNA"/>
</dbReference>
<reference evidence="2" key="2">
    <citation type="submission" date="2020-10" db="EMBL/GenBank/DDBJ databases">
        <title>Mucilaginibacter sp. nov., isolated from soil.</title>
        <authorList>
            <person name="Jeon C.O."/>
        </authorList>
    </citation>
    <scope>NUCLEOTIDE SEQUENCE</scope>
    <source>
        <strain evidence="2">R11</strain>
    </source>
</reference>
<accession>A0A965ZE12</accession>
<keyword evidence="1" id="KW-0472">Membrane</keyword>
<keyword evidence="2" id="KW-0808">Transferase</keyword>
<dbReference type="Proteomes" id="UP000638732">
    <property type="component" value="Unassembled WGS sequence"/>
</dbReference>
<keyword evidence="2" id="KW-0548">Nucleotidyltransferase</keyword>
<evidence type="ECO:0000313" key="3">
    <source>
        <dbReference type="Proteomes" id="UP000638732"/>
    </source>
</evidence>
<reference evidence="2" key="1">
    <citation type="submission" date="2020-01" db="EMBL/GenBank/DDBJ databases">
        <authorList>
            <person name="Seo Y.L."/>
        </authorList>
    </citation>
    <scope>NUCLEOTIDE SEQUENCE</scope>
    <source>
        <strain evidence="2">R11</strain>
    </source>
</reference>
<organism evidence="2 3">
    <name type="scientific">Mucilaginibacter agri</name>
    <dbReference type="NCBI Taxonomy" id="2695265"/>
    <lineage>
        <taxon>Bacteria</taxon>
        <taxon>Pseudomonadati</taxon>
        <taxon>Bacteroidota</taxon>
        <taxon>Sphingobacteriia</taxon>
        <taxon>Sphingobacteriales</taxon>
        <taxon>Sphingobacteriaceae</taxon>
        <taxon>Mucilaginibacter</taxon>
    </lineage>
</organism>
<evidence type="ECO:0000313" key="2">
    <source>
        <dbReference type="EMBL" id="NCD68367.1"/>
    </source>
</evidence>
<dbReference type="GO" id="GO:0016779">
    <property type="term" value="F:nucleotidyltransferase activity"/>
    <property type="evidence" value="ECO:0007669"/>
    <property type="project" value="UniProtKB-KW"/>
</dbReference>
<dbReference type="RefSeq" id="WP_166584392.1">
    <property type="nucleotide sequence ID" value="NZ_WWEO01000037.1"/>
</dbReference>
<dbReference type="AlphaFoldDB" id="A0A965ZE12"/>
<gene>
    <name evidence="2" type="ORF">GSY63_03245</name>
</gene>
<name>A0A965ZE12_9SPHI</name>
<keyword evidence="1" id="KW-0812">Transmembrane</keyword>
<sequence length="57" mass="5993">MKKIYVSILTFCLIISLNSCAVIGGIFKAGAAVGVLAVVVVVALIIWIISLMRGKSQ</sequence>
<evidence type="ECO:0000256" key="1">
    <source>
        <dbReference type="SAM" id="Phobius"/>
    </source>
</evidence>
<keyword evidence="3" id="KW-1185">Reference proteome</keyword>
<comment type="caution">
    <text evidence="2">The sequence shown here is derived from an EMBL/GenBank/DDBJ whole genome shotgun (WGS) entry which is preliminary data.</text>
</comment>
<keyword evidence="1" id="KW-1133">Transmembrane helix</keyword>
<feature type="transmembrane region" description="Helical" evidence="1">
    <location>
        <begin position="31"/>
        <end position="52"/>
    </location>
</feature>